<reference evidence="7" key="1">
    <citation type="submission" date="2020-02" db="EMBL/GenBank/DDBJ databases">
        <title>Bacillus sedimentmangrovi sp. nov., isolated from sediment of the mangrove ecosystem.</title>
        <authorList>
            <person name="Liu G."/>
        </authorList>
    </citation>
    <scope>NUCLEOTIDE SEQUENCE [LARGE SCALE GENOMIC DNA]</scope>
    <source>
        <strain evidence="7">SgZ-7</strain>
    </source>
</reference>
<dbReference type="Pfam" id="PF01943">
    <property type="entry name" value="Polysacc_synt"/>
    <property type="match status" value="1"/>
</dbReference>
<keyword evidence="8" id="KW-1185">Reference proteome</keyword>
<evidence type="ECO:0000313" key="7">
    <source>
        <dbReference type="EMBL" id="NEX78640.1"/>
    </source>
</evidence>
<dbReference type="InterPro" id="IPR024923">
    <property type="entry name" value="PG_synth_SpoVB"/>
</dbReference>
<feature type="transmembrane region" description="Helical" evidence="6">
    <location>
        <begin position="490"/>
        <end position="510"/>
    </location>
</feature>
<evidence type="ECO:0000256" key="3">
    <source>
        <dbReference type="ARBA" id="ARBA00022692"/>
    </source>
</evidence>
<gene>
    <name evidence="7" type="ORF">G4Z05_06970</name>
</gene>
<feature type="transmembrane region" description="Helical" evidence="6">
    <location>
        <begin position="12"/>
        <end position="34"/>
    </location>
</feature>
<comment type="caution">
    <text evidence="7">The sequence shown here is derived from an EMBL/GenBank/DDBJ whole genome shotgun (WGS) entry which is preliminary data.</text>
</comment>
<feature type="transmembrane region" description="Helical" evidence="6">
    <location>
        <begin position="371"/>
        <end position="392"/>
    </location>
</feature>
<evidence type="ECO:0000256" key="2">
    <source>
        <dbReference type="ARBA" id="ARBA00022475"/>
    </source>
</evidence>
<keyword evidence="5 6" id="KW-0472">Membrane</keyword>
<comment type="subcellular location">
    <subcellularLocation>
        <location evidence="1">Cell membrane</location>
        <topology evidence="1">Multi-pass membrane protein</topology>
    </subcellularLocation>
</comment>
<feature type="transmembrane region" description="Helical" evidence="6">
    <location>
        <begin position="46"/>
        <end position="68"/>
    </location>
</feature>
<feature type="transmembrane region" description="Helical" evidence="6">
    <location>
        <begin position="164"/>
        <end position="182"/>
    </location>
</feature>
<proteinExistence type="predicted"/>
<dbReference type="Proteomes" id="UP000481621">
    <property type="component" value="Unassembled WGS sequence"/>
</dbReference>
<dbReference type="RefSeq" id="WP_163251159.1">
    <property type="nucleotide sequence ID" value="NZ_JAAIUV010000008.1"/>
</dbReference>
<keyword evidence="2" id="KW-1003">Cell membrane</keyword>
<feature type="transmembrane region" description="Helical" evidence="6">
    <location>
        <begin position="188"/>
        <end position="213"/>
    </location>
</feature>
<dbReference type="PIRSF" id="PIRSF038958">
    <property type="entry name" value="PG_synth_SpoVB"/>
    <property type="match status" value="1"/>
</dbReference>
<accession>A0A6B3TQL2</accession>
<evidence type="ECO:0000313" key="8">
    <source>
        <dbReference type="Proteomes" id="UP000481621"/>
    </source>
</evidence>
<organism evidence="7 8">
    <name type="scientific">Neobacillus thermocopriae</name>
    <dbReference type="NCBI Taxonomy" id="1215031"/>
    <lineage>
        <taxon>Bacteria</taxon>
        <taxon>Bacillati</taxon>
        <taxon>Bacillota</taxon>
        <taxon>Bacilli</taxon>
        <taxon>Bacillales</taxon>
        <taxon>Bacillaceae</taxon>
        <taxon>Neobacillus</taxon>
    </lineage>
</organism>
<keyword evidence="4 6" id="KW-1133">Transmembrane helix</keyword>
<dbReference type="InterPro" id="IPR050833">
    <property type="entry name" value="Poly_Biosynth_Transport"/>
</dbReference>
<sequence>MQSKLLRGTFILTFGTILSKILGLIYVIPFFQIVGREGTVLYQYSYVPYTIFISVATAGIPLAVSKFISKYNALEEFAVGRKLFKSGLLVMLTTGVISFLIMYFAAPVFAEMSTNKDANIKDVTTVMRAVSFALIIVPFMSLIRGFFQGHQSMGPTAVSQVVEQIVRIAFLLIGAYAVLKIFKGDIVTAASVATFAAFVGAIGGLLVLFWYWYKRKPYLDELLRKDKGTVEISLKEIYKEILLYSAPFVLVGIANPLFQAVDQITFSKAMAEIGIQAKVADSYFSILNFESHKIVIIPMSLATAFSLTLVPSITQAFVAGDRKSLNHQLNQTFQVLLYLTLPASIGLSLLAEPVYTAFYQHDLIGAEVLRAYAPVAILFSLFSVTAAILQGINEQRFTILSLLVGLLIKLSLNIPLIKMMETKGAVLATTLGYAAAILINLLVIKSFAHYPFRLVLRRSLLIVIFVGFMWAGTGIVYKLLLLFLSPESKIESVILIGLSASVGAAIYFYLGLKSGLARKLFGDRVDRLLRKLQIFGRRRASEN</sequence>
<keyword evidence="3 6" id="KW-0812">Transmembrane</keyword>
<dbReference type="AlphaFoldDB" id="A0A6B3TQL2"/>
<feature type="transmembrane region" description="Helical" evidence="6">
    <location>
        <begin position="460"/>
        <end position="484"/>
    </location>
</feature>
<feature type="transmembrane region" description="Helical" evidence="6">
    <location>
        <begin position="88"/>
        <end position="106"/>
    </location>
</feature>
<evidence type="ECO:0000256" key="1">
    <source>
        <dbReference type="ARBA" id="ARBA00004651"/>
    </source>
</evidence>
<feature type="transmembrane region" description="Helical" evidence="6">
    <location>
        <begin position="294"/>
        <end position="320"/>
    </location>
</feature>
<evidence type="ECO:0000256" key="4">
    <source>
        <dbReference type="ARBA" id="ARBA00022989"/>
    </source>
</evidence>
<feature type="transmembrane region" description="Helical" evidence="6">
    <location>
        <begin position="425"/>
        <end position="448"/>
    </location>
</feature>
<protein>
    <submittedName>
        <fullName evidence="7">Polysaccharide biosynthesis protein</fullName>
    </submittedName>
</protein>
<feature type="transmembrane region" description="Helical" evidence="6">
    <location>
        <begin position="241"/>
        <end position="258"/>
    </location>
</feature>
<name>A0A6B3TQL2_9BACI</name>
<dbReference type="InterPro" id="IPR002797">
    <property type="entry name" value="Polysacc_synth"/>
</dbReference>
<dbReference type="GO" id="GO:0005886">
    <property type="term" value="C:plasma membrane"/>
    <property type="evidence" value="ECO:0007669"/>
    <property type="project" value="UniProtKB-SubCell"/>
</dbReference>
<dbReference type="PANTHER" id="PTHR30250:SF21">
    <property type="entry name" value="LIPID II FLIPPASE MURJ"/>
    <property type="match status" value="1"/>
</dbReference>
<evidence type="ECO:0000256" key="6">
    <source>
        <dbReference type="SAM" id="Phobius"/>
    </source>
</evidence>
<feature type="transmembrane region" description="Helical" evidence="6">
    <location>
        <begin position="332"/>
        <end position="351"/>
    </location>
</feature>
<dbReference type="EMBL" id="JAAIUV010000008">
    <property type="protein sequence ID" value="NEX78640.1"/>
    <property type="molecule type" value="Genomic_DNA"/>
</dbReference>
<dbReference type="CDD" id="cd13124">
    <property type="entry name" value="MATE_SpoVB_like"/>
    <property type="match status" value="1"/>
</dbReference>
<feature type="transmembrane region" description="Helical" evidence="6">
    <location>
        <begin position="399"/>
        <end position="419"/>
    </location>
</feature>
<feature type="transmembrane region" description="Helical" evidence="6">
    <location>
        <begin position="126"/>
        <end position="143"/>
    </location>
</feature>
<dbReference type="PANTHER" id="PTHR30250">
    <property type="entry name" value="PST FAMILY PREDICTED COLANIC ACID TRANSPORTER"/>
    <property type="match status" value="1"/>
</dbReference>
<evidence type="ECO:0000256" key="5">
    <source>
        <dbReference type="ARBA" id="ARBA00023136"/>
    </source>
</evidence>